<evidence type="ECO:0000256" key="2">
    <source>
        <dbReference type="ARBA" id="ARBA00022777"/>
    </source>
</evidence>
<dbReference type="STRING" id="133383.A0A1R0GXI2"/>
<dbReference type="InterPro" id="IPR050517">
    <property type="entry name" value="DDR_Repair_Kinase"/>
</dbReference>
<evidence type="ECO:0000259" key="4">
    <source>
        <dbReference type="PROSITE" id="PS50290"/>
    </source>
</evidence>
<protein>
    <submittedName>
        <fullName evidence="5">Serine/threonine-protein kinase smg-1</fullName>
    </submittedName>
</protein>
<dbReference type="InterPro" id="IPR036940">
    <property type="entry name" value="PI3/4_kinase_cat_sf"/>
</dbReference>
<dbReference type="PANTHER" id="PTHR11139">
    <property type="entry name" value="ATAXIA TELANGIECTASIA MUTATED ATM -RELATED"/>
    <property type="match status" value="1"/>
</dbReference>
<evidence type="ECO:0000313" key="5">
    <source>
        <dbReference type="EMBL" id="OLY81602.1"/>
    </source>
</evidence>
<dbReference type="InterPro" id="IPR011009">
    <property type="entry name" value="Kinase-like_dom_sf"/>
</dbReference>
<organism evidence="5 6">
    <name type="scientific">Smittium mucronatum</name>
    <dbReference type="NCBI Taxonomy" id="133383"/>
    <lineage>
        <taxon>Eukaryota</taxon>
        <taxon>Fungi</taxon>
        <taxon>Fungi incertae sedis</taxon>
        <taxon>Zoopagomycota</taxon>
        <taxon>Kickxellomycotina</taxon>
        <taxon>Harpellomycetes</taxon>
        <taxon>Harpellales</taxon>
        <taxon>Legeriomycetaceae</taxon>
        <taxon>Smittium</taxon>
    </lineage>
</organism>
<accession>A0A1R0GXI2</accession>
<dbReference type="GO" id="GO:0004674">
    <property type="term" value="F:protein serine/threonine kinase activity"/>
    <property type="evidence" value="ECO:0007669"/>
    <property type="project" value="TreeGrafter"/>
</dbReference>
<name>A0A1R0GXI2_9FUNG</name>
<reference evidence="5 6" key="1">
    <citation type="journal article" date="2016" name="Mol. Biol. Evol.">
        <title>Genome-Wide Survey of Gut Fungi (Harpellales) Reveals the First Horizontally Transferred Ubiquitin Gene from a Mosquito Host.</title>
        <authorList>
            <person name="Wang Y."/>
            <person name="White M.M."/>
            <person name="Kvist S."/>
            <person name="Moncalvo J.M."/>
        </authorList>
    </citation>
    <scope>NUCLEOTIDE SEQUENCE [LARGE SCALE GENOMIC DNA]</scope>
    <source>
        <strain evidence="5 6">ALG-7-W6</strain>
    </source>
</reference>
<keyword evidence="2 5" id="KW-0418">Kinase</keyword>
<dbReference type="SUPFAM" id="SSF56112">
    <property type="entry name" value="Protein kinase-like (PK-like)"/>
    <property type="match status" value="1"/>
</dbReference>
<feature type="domain" description="PI3K/PI4K catalytic" evidence="4">
    <location>
        <begin position="849"/>
        <end position="1184"/>
    </location>
</feature>
<dbReference type="Gene3D" id="3.30.1010.10">
    <property type="entry name" value="Phosphatidylinositol 3-kinase Catalytic Subunit, Chain A, domain 4"/>
    <property type="match status" value="1"/>
</dbReference>
<proteinExistence type="predicted"/>
<dbReference type="SMART" id="SM00146">
    <property type="entry name" value="PI3Kc"/>
    <property type="match status" value="1"/>
</dbReference>
<sequence length="1420" mass="162592">MSRISKTSSELIFNYSLDADGKLSSGLILKLFLSSRANVVLNNSQVLELISTILDSQTRENDHFKIITTIELIESLSKKYDIDLWIHKHSLILSEAYYSVGQFDSSFLFACKFMDYLLNQSLIQNETIQTKMGIISSLEKLTILYCSIFSISMRNGSYLQKFGLSHVDFYFFLESIISNLAYLILDYPQILKSFSELRLFYSAFVEVLSLNNLTPTLRNFVIPIEIKKPEFVELLKLEFDRLKSEILLFDNTFSSHHNCSDLISKDDIEDSVHRLSSFDSPKNYNKSCLKLLDSTLKILSPTNGTFNISNLLVNPKSPQVLISDYFYPRYYDLEHIFKHSFFHDLFDLDVNCSQFGFFGSEIKEYSNLASIYKVFKYSGENDNRSTHKESRNHLISMISKNFLHDPKSIYSFCRNLFVLFDDSGREKSIVFQILPPKSKTISSLALLDHVIENHFNSHLPEVCGHLRSEMPKSDTFESTLSNIINSICYHGGFIESFNPNHKPKDNLDSTFEALSKSLSVGDDIYIKQKIKYTLCSFHYASGSLPNSEMFDLMIDLVSNYRGSEIDRVMPTRLFSIATSDGFCIDSRLEQWVDWLCPMVYQLVCGLASHSYITQKNCYLILSFFIENGKIDFVINYILGKRSENPCYDYKDIGSNGSPSETHVEFVRLLIEKMRHANPELVSASYSFINESMKLMRLISDEFMTLFSKAKEELSRYFKFKTGPKGILEIMKPLTDKVSSSQYSSGYEISFISKFKPLIENLVTFTILKIDEFDSFEMFWNERNSFSYIQYMILNFNNPSKKSSFLSMRSLNNKLDSVCTVPIPVLLKPLSTTMNLVSISNNLAYIKSISHRFKFLEQTKTRPKLITMFLDVNDESRQTDFILKGGEDVNGDLRINQMWETINETIPDLKLKTYGVIPIAYCGGYIQVISNVHSLFSIYKPYLKSPEFCSKIGKNLVGDFSNPLKLFDLIKTSVGNDRLEVYNKLSDLVPDNLINSFLLTNSNSSYDYILRHQNFVRSLAGISISGYLVGLGDRHLDNIMVSSITGALVNVDLNMSFERGMLLKNIETVPYRMTRSLQYFVGRPSIKNNFLAIRGGGIYLKSSSKLLLGCRSIKEQLINGIMISFEFDPTLEWIQLSNKDPRFEFDFTGVKDSEKNQVDLISSDPENQGSDYLQENLEPRSQESFKLFSQDEYMNSNEFQIFKDQISQLGSSHPDNPPDIIDKNTGLGFAISEKIEYFEICKNQMVKSNYQNIHKTGLSNISGKSFIPLVPKRNSSADELNTPEPKQQSLGHTKISSSTRLNDVESYLTPSIDYFIPATDAFGSFSDPKYSDLLSLSARLIAINARNNLTAKLCTHIDFNSDDFFDIKGEISDSQSYNIGKYLSQKKNNFTNSEKQTLLLWDASSKNVNLINMYEGWSFWF</sequence>
<evidence type="ECO:0000256" key="3">
    <source>
        <dbReference type="SAM" id="MobiDB-lite"/>
    </source>
</evidence>
<dbReference type="GO" id="GO:0005634">
    <property type="term" value="C:nucleus"/>
    <property type="evidence" value="ECO:0007669"/>
    <property type="project" value="TreeGrafter"/>
</dbReference>
<dbReference type="EMBL" id="LSSL01002321">
    <property type="protein sequence ID" value="OLY81602.1"/>
    <property type="molecule type" value="Genomic_DNA"/>
</dbReference>
<comment type="caution">
    <text evidence="5">The sequence shown here is derived from an EMBL/GenBank/DDBJ whole genome shotgun (WGS) entry which is preliminary data.</text>
</comment>
<dbReference type="InterPro" id="IPR000403">
    <property type="entry name" value="PI3/4_kinase_cat_dom"/>
</dbReference>
<dbReference type="OrthoDB" id="381190at2759"/>
<dbReference type="Proteomes" id="UP000187455">
    <property type="component" value="Unassembled WGS sequence"/>
</dbReference>
<gene>
    <name evidence="5" type="ORF">AYI68_g4292</name>
</gene>
<evidence type="ECO:0000313" key="6">
    <source>
        <dbReference type="Proteomes" id="UP000187455"/>
    </source>
</evidence>
<dbReference type="InterPro" id="IPR018936">
    <property type="entry name" value="PI3/4_kinase_CS"/>
</dbReference>
<dbReference type="Pfam" id="PF00454">
    <property type="entry name" value="PI3_PI4_kinase"/>
    <property type="match status" value="1"/>
</dbReference>
<dbReference type="PROSITE" id="PS50290">
    <property type="entry name" value="PI3_4_KINASE_3"/>
    <property type="match status" value="1"/>
</dbReference>
<dbReference type="Gene3D" id="1.10.1070.11">
    <property type="entry name" value="Phosphatidylinositol 3-/4-kinase, catalytic domain"/>
    <property type="match status" value="1"/>
</dbReference>
<feature type="region of interest" description="Disordered" evidence="3">
    <location>
        <begin position="1272"/>
        <end position="1294"/>
    </location>
</feature>
<keyword evidence="1" id="KW-0808">Transferase</keyword>
<dbReference type="PROSITE" id="PS00916">
    <property type="entry name" value="PI3_4_KINASE_2"/>
    <property type="match status" value="1"/>
</dbReference>
<evidence type="ECO:0000256" key="1">
    <source>
        <dbReference type="ARBA" id="ARBA00022679"/>
    </source>
</evidence>
<keyword evidence="6" id="KW-1185">Reference proteome</keyword>